<comment type="caution">
    <text evidence="2">The sequence shown here is derived from an EMBL/GenBank/DDBJ whole genome shotgun (WGS) entry which is preliminary data.</text>
</comment>
<feature type="region of interest" description="Disordered" evidence="1">
    <location>
        <begin position="30"/>
        <end position="50"/>
    </location>
</feature>
<feature type="compositionally biased region" description="Basic and acidic residues" evidence="1">
    <location>
        <begin position="736"/>
        <end position="786"/>
    </location>
</feature>
<dbReference type="SUPFAM" id="SSF140453">
    <property type="entry name" value="EsxAB dimer-like"/>
    <property type="match status" value="1"/>
</dbReference>
<feature type="compositionally biased region" description="Gly residues" evidence="1">
    <location>
        <begin position="573"/>
        <end position="605"/>
    </location>
</feature>
<accession>A0A841AXE3</accession>
<feature type="compositionally biased region" description="Basic and acidic residues" evidence="1">
    <location>
        <begin position="94"/>
        <end position="115"/>
    </location>
</feature>
<organism evidence="2 3">
    <name type="scientific">Amycolatopsis umgeniensis</name>
    <dbReference type="NCBI Taxonomy" id="336628"/>
    <lineage>
        <taxon>Bacteria</taxon>
        <taxon>Bacillati</taxon>
        <taxon>Actinomycetota</taxon>
        <taxon>Actinomycetes</taxon>
        <taxon>Pseudonocardiales</taxon>
        <taxon>Pseudonocardiaceae</taxon>
        <taxon>Amycolatopsis</taxon>
    </lineage>
</organism>
<feature type="compositionally biased region" description="Low complexity" evidence="1">
    <location>
        <begin position="909"/>
        <end position="924"/>
    </location>
</feature>
<dbReference type="RefSeq" id="WP_184892749.1">
    <property type="nucleotide sequence ID" value="NZ_JACHMX010000001.1"/>
</dbReference>
<evidence type="ECO:0000256" key="1">
    <source>
        <dbReference type="SAM" id="MobiDB-lite"/>
    </source>
</evidence>
<feature type="region of interest" description="Disordered" evidence="1">
    <location>
        <begin position="387"/>
        <end position="993"/>
    </location>
</feature>
<protein>
    <submittedName>
        <fullName evidence="2">WXG100 family type VII secretion target</fullName>
    </submittedName>
</protein>
<gene>
    <name evidence="2" type="ORF">HDA45_001267</name>
</gene>
<proteinExistence type="predicted"/>
<evidence type="ECO:0000313" key="2">
    <source>
        <dbReference type="EMBL" id="MBB5851180.1"/>
    </source>
</evidence>
<reference evidence="2 3" key="1">
    <citation type="submission" date="2020-08" db="EMBL/GenBank/DDBJ databases">
        <title>Sequencing the genomes of 1000 actinobacteria strains.</title>
        <authorList>
            <person name="Klenk H.-P."/>
        </authorList>
    </citation>
    <scope>NUCLEOTIDE SEQUENCE [LARGE SCALE GENOMIC DNA]</scope>
    <source>
        <strain evidence="2 3">DSM 45272</strain>
    </source>
</reference>
<dbReference type="EMBL" id="JACHMX010000001">
    <property type="protein sequence ID" value="MBB5851180.1"/>
    <property type="molecule type" value="Genomic_DNA"/>
</dbReference>
<feature type="compositionally biased region" description="Polar residues" evidence="1">
    <location>
        <begin position="889"/>
        <end position="899"/>
    </location>
</feature>
<dbReference type="AlphaFoldDB" id="A0A841AXE3"/>
<dbReference type="InterPro" id="IPR036689">
    <property type="entry name" value="ESAT-6-like_sf"/>
</dbReference>
<keyword evidence="3" id="KW-1185">Reference proteome</keyword>
<feature type="compositionally biased region" description="Basic and acidic residues" evidence="1">
    <location>
        <begin position="645"/>
        <end position="728"/>
    </location>
</feature>
<name>A0A841AXE3_9PSEU</name>
<feature type="compositionally biased region" description="Gly residues" evidence="1">
    <location>
        <begin position="925"/>
        <end position="951"/>
    </location>
</feature>
<feature type="compositionally biased region" description="Basic and acidic residues" evidence="1">
    <location>
        <begin position="952"/>
        <end position="964"/>
    </location>
</feature>
<feature type="compositionally biased region" description="Gly residues" evidence="1">
    <location>
        <begin position="858"/>
        <end position="880"/>
    </location>
</feature>
<dbReference type="Gene3D" id="1.10.287.1060">
    <property type="entry name" value="ESAT-6-like"/>
    <property type="match status" value="1"/>
</dbReference>
<sequence>MADELTWTEVKAVLDDPSVPPGNKTALIGSWIKTHPAPPPWGGVEEPEEIKQKRKEAEKYAQTFNALPFLPYDSDTKKIYGGAKAAGDQASFTQKEETKAVNDGDKKLDGTKEPTPEGGGTKTSDEIFDAAVPALKVFQTFGSLLAKLPEDCRGTSRALDFEKDIKKPFDEQRGINFKNFVDDAAHFKTGSKTVEKAMDDTGSQLNTLYGTWTGKAADASSENYKEKILPKAKKLSQTLNTASEATLHTTTTVFKLCKEKADEVVKGYKEIVGKADFAMAQKVVAIAAGEKSGKEDLGAIAGWMDANFGSNLVQQLNNDGCCDDDEFKKAGQNLAKQWIQKQFIPEMWTAIYLGFEKNCKETKDFVNQAYDELDKVMGKVKNEFEGAGADGKGGAGGPGGPGNGGPDFTGGQGGGNGGGQGGGQGGGNGGGSGTGGPGGGPGGGSGDGTGSSGQKPPPVPDVKIPEGGSGGGPGGGPGGSGSGTGPSGDQKPPPVPDVKIPDSGAGGSGPGGGGPGGGGPDPSKDQTSPSGSAPPPSSGDEQKAAAEEAKKQAAAAAENAKKQASEALSKLGDGPGGGELGGSGSGPGGSGPGGGGTGGGPGGGSTDAASEAKAAAEKAAEDAKKQASEALDKMGDAPGGGLGDTDSKDGDSKEAADKAAEDAKKKASEALDKLGEDMPGADGDKLTEDKDDKDKAEDGERETLKVKQGDKTFEMTEPDKDGEMEIKVGDGSGPAKDFKLDWTGDESKLGDAPDGDGKKDDVHRPGADGKIHIQDGDVKITAERPDGPSGPTVVTVDDGTGKPTTYTLGEDKDPSDTHKPSHEAKPLTGTTQPEHRMPVTPHHGGGGTVPDGIRAGDLEGGGGSHGGGGGGGHAGGGGAGITAPFESATPVSGQPSSLTEGVHTGGGAHQPQPLASAAPAAPMGGPAGQSFGGGAMPPMGGMGGGGQGGGGDQERSNRAYRIEGEVFDQINEPTGRITGSLLDDEDQPVTRRR</sequence>
<feature type="compositionally biased region" description="Gly residues" evidence="1">
    <location>
        <begin position="467"/>
        <end position="486"/>
    </location>
</feature>
<feature type="region of interest" description="Disordered" evidence="1">
    <location>
        <begin position="85"/>
        <end position="124"/>
    </location>
</feature>
<feature type="compositionally biased region" description="Basic and acidic residues" evidence="1">
    <location>
        <begin position="614"/>
        <end position="635"/>
    </location>
</feature>
<feature type="compositionally biased region" description="Gly residues" evidence="1">
    <location>
        <begin position="388"/>
        <end position="451"/>
    </location>
</feature>
<feature type="compositionally biased region" description="Basic and acidic residues" evidence="1">
    <location>
        <begin position="809"/>
        <end position="825"/>
    </location>
</feature>
<feature type="compositionally biased region" description="Gly residues" evidence="1">
    <location>
        <begin position="504"/>
        <end position="520"/>
    </location>
</feature>
<evidence type="ECO:0000313" key="3">
    <source>
        <dbReference type="Proteomes" id="UP000580861"/>
    </source>
</evidence>
<dbReference type="Proteomes" id="UP000580861">
    <property type="component" value="Unassembled WGS sequence"/>
</dbReference>
<feature type="compositionally biased region" description="Basic and acidic residues" evidence="1">
    <location>
        <begin position="540"/>
        <end position="551"/>
    </location>
</feature>